<dbReference type="EMBL" id="MT144661">
    <property type="protein sequence ID" value="QJH96764.1"/>
    <property type="molecule type" value="Genomic_DNA"/>
</dbReference>
<gene>
    <name evidence="1" type="ORF">TM448B00801_0022</name>
</gene>
<name>A0A6M3XFY4_9ZZZZ</name>
<proteinExistence type="predicted"/>
<organism evidence="1">
    <name type="scientific">viral metagenome</name>
    <dbReference type="NCBI Taxonomy" id="1070528"/>
    <lineage>
        <taxon>unclassified sequences</taxon>
        <taxon>metagenomes</taxon>
        <taxon>organismal metagenomes</taxon>
    </lineage>
</organism>
<reference evidence="1" key="1">
    <citation type="submission" date="2020-03" db="EMBL/GenBank/DDBJ databases">
        <title>The deep terrestrial virosphere.</title>
        <authorList>
            <person name="Holmfeldt K."/>
            <person name="Nilsson E."/>
            <person name="Simone D."/>
            <person name="Lopez-Fernandez M."/>
            <person name="Wu X."/>
            <person name="de Brujin I."/>
            <person name="Lundin D."/>
            <person name="Andersson A."/>
            <person name="Bertilsson S."/>
            <person name="Dopson M."/>
        </authorList>
    </citation>
    <scope>NUCLEOTIDE SEQUENCE</scope>
    <source>
        <strain evidence="1">TM448B00801</strain>
    </source>
</reference>
<protein>
    <submittedName>
        <fullName evidence="1">Uncharacterized protein</fullName>
    </submittedName>
</protein>
<dbReference type="AlphaFoldDB" id="A0A6M3XFY4"/>
<evidence type="ECO:0000313" key="1">
    <source>
        <dbReference type="EMBL" id="QJH96764.1"/>
    </source>
</evidence>
<accession>A0A6M3XFY4</accession>
<sequence length="102" mass="11057">MVRSAELLTRSAADMPNEAVQEFLDAAMQEFGGPVGLARNLFADYLGNDAGSPARVRIITALVSLLERFGTASDVDMNDLEALEETYAKLKSQDENDEFGNA</sequence>